<gene>
    <name evidence="1" type="ORF">HPB50_013911</name>
</gene>
<reference evidence="1" key="1">
    <citation type="submission" date="2020-05" db="EMBL/GenBank/DDBJ databases">
        <title>Large-scale comparative analyses of tick genomes elucidate their genetic diversity and vector capacities.</title>
        <authorList>
            <person name="Jia N."/>
            <person name="Wang J."/>
            <person name="Shi W."/>
            <person name="Du L."/>
            <person name="Sun Y."/>
            <person name="Zhan W."/>
            <person name="Jiang J."/>
            <person name="Wang Q."/>
            <person name="Zhang B."/>
            <person name="Ji P."/>
            <person name="Sakyi L.B."/>
            <person name="Cui X."/>
            <person name="Yuan T."/>
            <person name="Jiang B."/>
            <person name="Yang W."/>
            <person name="Lam T.T.-Y."/>
            <person name="Chang Q."/>
            <person name="Ding S."/>
            <person name="Wang X."/>
            <person name="Zhu J."/>
            <person name="Ruan X."/>
            <person name="Zhao L."/>
            <person name="Wei J."/>
            <person name="Que T."/>
            <person name="Du C."/>
            <person name="Cheng J."/>
            <person name="Dai P."/>
            <person name="Han X."/>
            <person name="Huang E."/>
            <person name="Gao Y."/>
            <person name="Liu J."/>
            <person name="Shao H."/>
            <person name="Ye R."/>
            <person name="Li L."/>
            <person name="Wei W."/>
            <person name="Wang X."/>
            <person name="Wang C."/>
            <person name="Yang T."/>
            <person name="Huo Q."/>
            <person name="Li W."/>
            <person name="Guo W."/>
            <person name="Chen H."/>
            <person name="Zhou L."/>
            <person name="Ni X."/>
            <person name="Tian J."/>
            <person name="Zhou Y."/>
            <person name="Sheng Y."/>
            <person name="Liu T."/>
            <person name="Pan Y."/>
            <person name="Xia L."/>
            <person name="Li J."/>
            <person name="Zhao F."/>
            <person name="Cao W."/>
        </authorList>
    </citation>
    <scope>NUCLEOTIDE SEQUENCE</scope>
    <source>
        <strain evidence="1">Hyas-2018</strain>
    </source>
</reference>
<keyword evidence="2" id="KW-1185">Reference proteome</keyword>
<dbReference type="EMBL" id="CM023486">
    <property type="protein sequence ID" value="KAH6928274.1"/>
    <property type="molecule type" value="Genomic_DNA"/>
</dbReference>
<evidence type="ECO:0000313" key="1">
    <source>
        <dbReference type="EMBL" id="KAH6928274.1"/>
    </source>
</evidence>
<comment type="caution">
    <text evidence="1">The sequence shown here is derived from an EMBL/GenBank/DDBJ whole genome shotgun (WGS) entry which is preliminary data.</text>
</comment>
<organism evidence="1 2">
    <name type="scientific">Hyalomma asiaticum</name>
    <name type="common">Tick</name>
    <dbReference type="NCBI Taxonomy" id="266040"/>
    <lineage>
        <taxon>Eukaryota</taxon>
        <taxon>Metazoa</taxon>
        <taxon>Ecdysozoa</taxon>
        <taxon>Arthropoda</taxon>
        <taxon>Chelicerata</taxon>
        <taxon>Arachnida</taxon>
        <taxon>Acari</taxon>
        <taxon>Parasitiformes</taxon>
        <taxon>Ixodida</taxon>
        <taxon>Ixodoidea</taxon>
        <taxon>Ixodidae</taxon>
        <taxon>Hyalomminae</taxon>
        <taxon>Hyalomma</taxon>
    </lineage>
</organism>
<protein>
    <submittedName>
        <fullName evidence="1">Uncharacterized protein</fullName>
    </submittedName>
</protein>
<sequence length="95" mass="10185">MRYSYVDVEVPQGWTLLNAAVRDSLAGDDLPRPMSPVPAAHILPAAQAGDNPVDIALGQMLSMGFNNEGGWLRQLLEVKHGDIGAVLESLHPSPK</sequence>
<evidence type="ECO:0000313" key="2">
    <source>
        <dbReference type="Proteomes" id="UP000821845"/>
    </source>
</evidence>
<proteinExistence type="predicted"/>
<accession>A0ACB7S2Y4</accession>
<name>A0ACB7S2Y4_HYAAI</name>
<dbReference type="Proteomes" id="UP000821845">
    <property type="component" value="Chromosome 6"/>
</dbReference>